<evidence type="ECO:0000313" key="5">
    <source>
        <dbReference type="Proteomes" id="UP000746595"/>
    </source>
</evidence>
<dbReference type="Gene3D" id="3.40.630.30">
    <property type="match status" value="1"/>
</dbReference>
<dbReference type="Pfam" id="PF24553">
    <property type="entry name" value="Rv0428c_C"/>
    <property type="match status" value="1"/>
</dbReference>
<accession>A0ABX1G4D7</accession>
<organism evidence="4 5">
    <name type="scientific">Paeniglutamicibacter terrestris</name>
    <dbReference type="NCBI Taxonomy" id="2723403"/>
    <lineage>
        <taxon>Bacteria</taxon>
        <taxon>Bacillati</taxon>
        <taxon>Actinomycetota</taxon>
        <taxon>Actinomycetes</taxon>
        <taxon>Micrococcales</taxon>
        <taxon>Micrococcaceae</taxon>
        <taxon>Paeniglutamicibacter</taxon>
    </lineage>
</organism>
<feature type="domain" description="N-acetyltransferase" evidence="3">
    <location>
        <begin position="122"/>
        <end position="258"/>
    </location>
</feature>
<dbReference type="InterPro" id="IPR016181">
    <property type="entry name" value="Acyl_CoA_acyltransferase"/>
</dbReference>
<dbReference type="PANTHER" id="PTHR43420">
    <property type="entry name" value="ACETYLTRANSFERASE"/>
    <property type="match status" value="1"/>
</dbReference>
<sequence length="258" mass="28102">MKPVSRFAKPAALDEIMSRGWRALEEEALDGWVARYSGGMTKRANSVLPLLAPEDTRLAIEAIEERYSSRGLPAIFQISPDAKPVDLDLLLAELGYVKDSPTVVQYLALSEPGPGTSSESDPRIHHADEPSQQWLETLWSVEGPHDLAGQTLSRSILARTPSSYVSLVVAGRIEAVARLARVGTIGGIYAVATREESRSRGHGRAIVQAVLIEAAARGLDGVWLQVVESNAVARKLYESLGFETISRYHYRVEPLSGS</sequence>
<dbReference type="InterPro" id="IPR056935">
    <property type="entry name" value="Rv0428c-like_C"/>
</dbReference>
<dbReference type="SUPFAM" id="SSF55729">
    <property type="entry name" value="Acyl-CoA N-acyltransferases (Nat)"/>
    <property type="match status" value="1"/>
</dbReference>
<evidence type="ECO:0000259" key="3">
    <source>
        <dbReference type="PROSITE" id="PS51186"/>
    </source>
</evidence>
<evidence type="ECO:0000256" key="2">
    <source>
        <dbReference type="ARBA" id="ARBA00023315"/>
    </source>
</evidence>
<keyword evidence="5" id="KW-1185">Reference proteome</keyword>
<gene>
    <name evidence="4" type="ORF">HED64_07815</name>
</gene>
<dbReference type="EMBL" id="JAAWVT010000003">
    <property type="protein sequence ID" value="NKG20611.1"/>
    <property type="molecule type" value="Genomic_DNA"/>
</dbReference>
<dbReference type="InterPro" id="IPR050680">
    <property type="entry name" value="YpeA/RimI_acetyltransf"/>
</dbReference>
<dbReference type="PANTHER" id="PTHR43420:SF12">
    <property type="entry name" value="N-ACETYLTRANSFERASE DOMAIN-CONTAINING PROTEIN"/>
    <property type="match status" value="1"/>
</dbReference>
<name>A0ABX1G4D7_9MICC</name>
<dbReference type="RefSeq" id="WP_168151500.1">
    <property type="nucleotide sequence ID" value="NZ_JAAWVT010000003.1"/>
</dbReference>
<keyword evidence="1" id="KW-0808">Transferase</keyword>
<evidence type="ECO:0000313" key="4">
    <source>
        <dbReference type="EMBL" id="NKG20611.1"/>
    </source>
</evidence>
<keyword evidence="2" id="KW-0012">Acyltransferase</keyword>
<dbReference type="CDD" id="cd04301">
    <property type="entry name" value="NAT_SF"/>
    <property type="match status" value="1"/>
</dbReference>
<evidence type="ECO:0000256" key="1">
    <source>
        <dbReference type="ARBA" id="ARBA00022679"/>
    </source>
</evidence>
<dbReference type="InterPro" id="IPR000182">
    <property type="entry name" value="GNAT_dom"/>
</dbReference>
<comment type="caution">
    <text evidence="4">The sequence shown here is derived from an EMBL/GenBank/DDBJ whole genome shotgun (WGS) entry which is preliminary data.</text>
</comment>
<dbReference type="PROSITE" id="PS51186">
    <property type="entry name" value="GNAT"/>
    <property type="match status" value="1"/>
</dbReference>
<reference evidence="4 5" key="1">
    <citation type="submission" date="2020-04" db="EMBL/GenBank/DDBJ databases">
        <title>Paeniglutamicibacter sp. ANT13_2, a novel actinomycete isolated from sediment in Antarctica.</title>
        <authorList>
            <person name="Sakdapetsiri C."/>
            <person name="Pinyakong O."/>
        </authorList>
    </citation>
    <scope>NUCLEOTIDE SEQUENCE [LARGE SCALE GENOMIC DNA]</scope>
    <source>
        <strain evidence="4 5">ANT13_2</strain>
    </source>
</reference>
<proteinExistence type="predicted"/>
<protein>
    <submittedName>
        <fullName evidence="4">GNAT family N-acetyltransferase</fullName>
    </submittedName>
</protein>
<dbReference type="Proteomes" id="UP000746595">
    <property type="component" value="Unassembled WGS sequence"/>
</dbReference>